<evidence type="ECO:0000313" key="4">
    <source>
        <dbReference type="Proteomes" id="UP000293846"/>
    </source>
</evidence>
<dbReference type="EMBL" id="SJTH01000021">
    <property type="protein sequence ID" value="TCJ03122.1"/>
    <property type="molecule type" value="Genomic_DNA"/>
</dbReference>
<keyword evidence="4" id="KW-1185">Reference proteome</keyword>
<dbReference type="PANTHER" id="PTHR45138">
    <property type="entry name" value="REGULATORY COMPONENTS OF SENSORY TRANSDUCTION SYSTEM"/>
    <property type="match status" value="1"/>
</dbReference>
<organism evidence="3 4">
    <name type="scientific">Cytobacillus praedii</name>
    <dbReference type="NCBI Taxonomy" id="1742358"/>
    <lineage>
        <taxon>Bacteria</taxon>
        <taxon>Bacillati</taxon>
        <taxon>Bacillota</taxon>
        <taxon>Bacilli</taxon>
        <taxon>Bacillales</taxon>
        <taxon>Bacillaceae</taxon>
        <taxon>Cytobacillus</taxon>
    </lineage>
</organism>
<dbReference type="InterPro" id="IPR000014">
    <property type="entry name" value="PAS"/>
</dbReference>
<keyword evidence="1" id="KW-0472">Membrane</keyword>
<dbReference type="STRING" id="1742358.GCA_001439605_00321"/>
<dbReference type="PANTHER" id="PTHR45138:SF9">
    <property type="entry name" value="DIGUANYLATE CYCLASE DGCM-RELATED"/>
    <property type="match status" value="1"/>
</dbReference>
<feature type="transmembrane region" description="Helical" evidence="1">
    <location>
        <begin position="38"/>
        <end position="55"/>
    </location>
</feature>
<dbReference type="GO" id="GO:0052621">
    <property type="term" value="F:diguanylate cyclase activity"/>
    <property type="evidence" value="ECO:0007669"/>
    <property type="project" value="TreeGrafter"/>
</dbReference>
<protein>
    <submittedName>
        <fullName evidence="3">Diguanylate cyclase</fullName>
    </submittedName>
</protein>
<dbReference type="PROSITE" id="PS50887">
    <property type="entry name" value="GGDEF"/>
    <property type="match status" value="1"/>
</dbReference>
<comment type="caution">
    <text evidence="3">The sequence shown here is derived from an EMBL/GenBank/DDBJ whole genome shotgun (WGS) entry which is preliminary data.</text>
</comment>
<dbReference type="Gene3D" id="3.30.70.270">
    <property type="match status" value="1"/>
</dbReference>
<evidence type="ECO:0000256" key="1">
    <source>
        <dbReference type="SAM" id="Phobius"/>
    </source>
</evidence>
<feature type="domain" description="GGDEF" evidence="2">
    <location>
        <begin position="380"/>
        <end position="517"/>
    </location>
</feature>
<dbReference type="CDD" id="cd01949">
    <property type="entry name" value="GGDEF"/>
    <property type="match status" value="1"/>
</dbReference>
<dbReference type="SUPFAM" id="SSF55073">
    <property type="entry name" value="Nucleotide cyclase"/>
    <property type="match status" value="1"/>
</dbReference>
<dbReference type="InterPro" id="IPR050469">
    <property type="entry name" value="Diguanylate_Cyclase"/>
</dbReference>
<gene>
    <name evidence="3" type="ORF">E0Y62_15855</name>
</gene>
<sequence>MAQELLLYVLVVVIAGLLSLFLCGYAVWKIKDAPGARYYILVTFMSAVFTFAYAFELMGTSLEEIRLWLRIEYLALPFIPVFLLLMCLDYVGQRLKPWICYTLNVIPIITIFMHNTNSLHHLYYKSMKLRSDTPFPTIDLEGGPWFYIHSIFLFLCFMMSIIILLMQLKKSSFKFRMQILLMIAGLMIPLLANYFYINGLSPSGIDLGPVSMSISFLFHGIALVSFQMFNVTPIARDIVFENMQEGVIVLNQNNVIVDYNGTMLQLIPKLNKHAIGKPIRDVLRSNPRLAEIISNKQECDYKISLGGEHVYYHIRFSPVQNKKNISIGRIVTFANVTERVHIQEELKKLASTDGLTKVFNRTFFMEKIEEVFQSLTINGGGVSIIMFDIDHFKKVNDTFGHAIGDHILVHVADTAKKSLRNTDIMGRYGGEEFIICMANTPLYQACEFAETLREEIAKENRLINGEEVVITSSFGVSHAYINAGESQYSIHSLMKQADEALYAAKGKGRNCVQSYRQALGIVK</sequence>
<proteinExistence type="predicted"/>
<reference evidence="3 4" key="1">
    <citation type="submission" date="2019-03" db="EMBL/GenBank/DDBJ databases">
        <authorList>
            <person name="Jensen L."/>
            <person name="Storgaard J."/>
            <person name="Sulaj E."/>
            <person name="Schramm A."/>
            <person name="Marshall I.P.G."/>
        </authorList>
    </citation>
    <scope>NUCLEOTIDE SEQUENCE [LARGE SCALE GENOMIC DNA]</scope>
    <source>
        <strain evidence="3 4">2017H2G3</strain>
    </source>
</reference>
<name>A0A4R1AX62_9BACI</name>
<dbReference type="Pfam" id="PF16927">
    <property type="entry name" value="HisKA_7TM"/>
    <property type="match status" value="1"/>
</dbReference>
<feature type="transmembrane region" description="Helical" evidence="1">
    <location>
        <begin position="6"/>
        <end position="26"/>
    </location>
</feature>
<feature type="transmembrane region" description="Helical" evidence="1">
    <location>
        <begin position="144"/>
        <end position="166"/>
    </location>
</feature>
<dbReference type="AlphaFoldDB" id="A0A4R1AX62"/>
<evidence type="ECO:0000313" key="3">
    <source>
        <dbReference type="EMBL" id="TCJ03122.1"/>
    </source>
</evidence>
<dbReference type="RefSeq" id="WP_131237606.1">
    <property type="nucleotide sequence ID" value="NZ_SJTH01000021.1"/>
</dbReference>
<dbReference type="InterPro" id="IPR000160">
    <property type="entry name" value="GGDEF_dom"/>
</dbReference>
<dbReference type="NCBIfam" id="TIGR00254">
    <property type="entry name" value="GGDEF"/>
    <property type="match status" value="1"/>
</dbReference>
<accession>A0A4R1AX62</accession>
<feature type="transmembrane region" description="Helical" evidence="1">
    <location>
        <begin position="209"/>
        <end position="229"/>
    </location>
</feature>
<dbReference type="InterPro" id="IPR031621">
    <property type="entry name" value="HisKA_7TM"/>
</dbReference>
<feature type="transmembrane region" description="Helical" evidence="1">
    <location>
        <begin position="98"/>
        <end position="124"/>
    </location>
</feature>
<dbReference type="InterPro" id="IPR035965">
    <property type="entry name" value="PAS-like_dom_sf"/>
</dbReference>
<dbReference type="InterPro" id="IPR043128">
    <property type="entry name" value="Rev_trsase/Diguanyl_cyclase"/>
</dbReference>
<dbReference type="Pfam" id="PF13426">
    <property type="entry name" value="PAS_9"/>
    <property type="match status" value="1"/>
</dbReference>
<dbReference type="Proteomes" id="UP000293846">
    <property type="component" value="Unassembled WGS sequence"/>
</dbReference>
<dbReference type="OrthoDB" id="9759607at2"/>
<keyword evidence="1" id="KW-1133">Transmembrane helix</keyword>
<dbReference type="Pfam" id="PF00990">
    <property type="entry name" value="GGDEF"/>
    <property type="match status" value="1"/>
</dbReference>
<dbReference type="FunFam" id="3.30.70.270:FF:000001">
    <property type="entry name" value="Diguanylate cyclase domain protein"/>
    <property type="match status" value="1"/>
</dbReference>
<dbReference type="SUPFAM" id="SSF55785">
    <property type="entry name" value="PYP-like sensor domain (PAS domain)"/>
    <property type="match status" value="1"/>
</dbReference>
<evidence type="ECO:0000259" key="2">
    <source>
        <dbReference type="PROSITE" id="PS50887"/>
    </source>
</evidence>
<keyword evidence="1" id="KW-0812">Transmembrane</keyword>
<dbReference type="InterPro" id="IPR029787">
    <property type="entry name" value="Nucleotide_cyclase"/>
</dbReference>
<feature type="transmembrane region" description="Helical" evidence="1">
    <location>
        <begin position="178"/>
        <end position="197"/>
    </location>
</feature>
<feature type="transmembrane region" description="Helical" evidence="1">
    <location>
        <begin position="67"/>
        <end position="91"/>
    </location>
</feature>
<dbReference type="SMART" id="SM00267">
    <property type="entry name" value="GGDEF"/>
    <property type="match status" value="1"/>
</dbReference>
<dbReference type="Gene3D" id="3.30.450.20">
    <property type="entry name" value="PAS domain"/>
    <property type="match status" value="1"/>
</dbReference>